<sequence length="372" mass="41814">MNYLFIFLLLLPVKLLLKLIQRPTGKNLVIQTAKIGDYVNITPLLRHLKRSDALLSRTVQPLAEHDDTLAECLYIEDYKQNLFSKIRLGLRLINRYSHVYLLHPNNGNLFYAALCNAPDKQFLSTYTRRWYHRLFYLTASGVVEHRRDTLTLQNYLRLADRSLSWRSQPKHATSPLWKPSTPRPELAVPSDTLNIGISISAGNKAKTLPPSVWGEIFTLLASLPCRYYVFGPANEQGYLDALIRDAGAEAEIVSLIGLLPLEEVPDAIRRMDCYIATDSGNIYIADALRVPVICFAGPCEAEEQRPLNNALIIRPDAIAPSSFVFAALYHFAHPATELYALTAEDRVNIVNFVGSLPARQRLTAKRSDAPAS</sequence>
<dbReference type="Proteomes" id="UP000019028">
    <property type="component" value="Chromosome"/>
</dbReference>
<dbReference type="EMBL" id="CP006569">
    <property type="protein sequence ID" value="AHF78961.1"/>
    <property type="molecule type" value="Genomic_DNA"/>
</dbReference>
<dbReference type="InterPro" id="IPR051199">
    <property type="entry name" value="LPS_LOS_Heptosyltrfase"/>
</dbReference>
<dbReference type="CDD" id="cd03789">
    <property type="entry name" value="GT9_LPS_heptosyltransferase"/>
    <property type="match status" value="1"/>
</dbReference>
<dbReference type="GO" id="GO:0008713">
    <property type="term" value="F:ADP-heptose-lipopolysaccharide heptosyltransferase activity"/>
    <property type="evidence" value="ECO:0007669"/>
    <property type="project" value="TreeGrafter"/>
</dbReference>
<keyword evidence="1" id="KW-0328">Glycosyltransferase</keyword>
<evidence type="ECO:0000256" key="2">
    <source>
        <dbReference type="ARBA" id="ARBA00022679"/>
    </source>
</evidence>
<evidence type="ECO:0000313" key="3">
    <source>
        <dbReference type="EMBL" id="AHF78961.1"/>
    </source>
</evidence>
<dbReference type="InterPro" id="IPR002201">
    <property type="entry name" value="Glyco_trans_9"/>
</dbReference>
<dbReference type="GO" id="GO:0009244">
    <property type="term" value="P:lipopolysaccharide core region biosynthetic process"/>
    <property type="evidence" value="ECO:0007669"/>
    <property type="project" value="TreeGrafter"/>
</dbReference>
<accession>W0HYQ1</accession>
<dbReference type="RefSeq" id="WP_025424084.1">
    <property type="nucleotide sequence ID" value="NZ_CP006569.1"/>
</dbReference>
<dbReference type="AlphaFoldDB" id="W0HYQ1"/>
<name>W0HYQ1_9GAMM</name>
<dbReference type="PANTHER" id="PTHR30160">
    <property type="entry name" value="TETRAACYLDISACCHARIDE 4'-KINASE-RELATED"/>
    <property type="match status" value="1"/>
</dbReference>
<keyword evidence="2 3" id="KW-0808">Transferase</keyword>
<organism evidence="3 4">
    <name type="scientific">Sodalis praecaptivus</name>
    <dbReference type="NCBI Taxonomy" id="1239307"/>
    <lineage>
        <taxon>Bacteria</taxon>
        <taxon>Pseudomonadati</taxon>
        <taxon>Pseudomonadota</taxon>
        <taxon>Gammaproteobacteria</taxon>
        <taxon>Enterobacterales</taxon>
        <taxon>Bruguierivoracaceae</taxon>
        <taxon>Sodalis</taxon>
    </lineage>
</organism>
<dbReference type="OrthoDB" id="9811138at2"/>
<keyword evidence="4" id="KW-1185">Reference proteome</keyword>
<dbReference type="KEGG" id="sod:Sant_4005"/>
<dbReference type="PANTHER" id="PTHR30160:SF7">
    <property type="entry name" value="ADP-HEPTOSE--LPS HEPTOSYLTRANSFERASE 2"/>
    <property type="match status" value="1"/>
</dbReference>
<evidence type="ECO:0000313" key="4">
    <source>
        <dbReference type="Proteomes" id="UP000019028"/>
    </source>
</evidence>
<proteinExistence type="predicted"/>
<evidence type="ECO:0000256" key="1">
    <source>
        <dbReference type="ARBA" id="ARBA00022676"/>
    </source>
</evidence>
<gene>
    <name evidence="3" type="ORF">Sant_4005</name>
</gene>
<dbReference type="Pfam" id="PF01075">
    <property type="entry name" value="Glyco_transf_9"/>
    <property type="match status" value="1"/>
</dbReference>
<reference evidence="3 4" key="1">
    <citation type="journal article" date="2014" name="Genome Biol. Evol.">
        <title>Genome degeneration and adaptation in a nascent stage of symbiosis.</title>
        <authorList>
            <person name="Oakeson K.F."/>
            <person name="Gil R."/>
            <person name="Clayton A.L."/>
            <person name="Dunn D.M."/>
            <person name="von Niederhausern A.C."/>
            <person name="Hamil C."/>
            <person name="Aoyagi A."/>
            <person name="Duval B."/>
            <person name="Baca A."/>
            <person name="Silva F.J."/>
            <person name="Vallier A."/>
            <person name="Jackson D.G."/>
            <person name="Latorre A."/>
            <person name="Weiss R.B."/>
            <person name="Heddi A."/>
            <person name="Moya A."/>
            <person name="Dale C."/>
        </authorList>
    </citation>
    <scope>NUCLEOTIDE SEQUENCE [LARGE SCALE GENOMIC DNA]</scope>
    <source>
        <strain evidence="3 4">HS1</strain>
    </source>
</reference>
<protein>
    <submittedName>
        <fullName evidence="3">Glycosyl transferase family protein</fullName>
    </submittedName>
</protein>
<dbReference type="SUPFAM" id="SSF53756">
    <property type="entry name" value="UDP-Glycosyltransferase/glycogen phosphorylase"/>
    <property type="match status" value="1"/>
</dbReference>
<dbReference type="HOGENOM" id="CLU_773491_0_0_6"/>
<dbReference type="PATRIC" id="fig|1239307.3.peg.4420"/>
<dbReference type="GO" id="GO:0005829">
    <property type="term" value="C:cytosol"/>
    <property type="evidence" value="ECO:0007669"/>
    <property type="project" value="TreeGrafter"/>
</dbReference>
<dbReference type="Gene3D" id="3.40.50.2000">
    <property type="entry name" value="Glycogen Phosphorylase B"/>
    <property type="match status" value="2"/>
</dbReference>